<evidence type="ECO:0000313" key="1">
    <source>
        <dbReference type="EMBL" id="AGM15417.1"/>
    </source>
</evidence>
<accession>A0AC59EWS7</accession>
<dbReference type="Proteomes" id="UP000204225">
    <property type="component" value="Segment"/>
</dbReference>
<sequence length="119" mass="14236">MSQVGDIGEHTAYEDELVRRTTEKIKKTEQKLINEYNNLNNFKADNYEEFLPYINDELDKRKVFLHHKKTSLENQHIALLKLLEHLLTIELKNKEFEVEKILSQINIIEKELIPYNKIL</sequence>
<keyword evidence="2" id="KW-1185">Reference proteome</keyword>
<name>A0AC59EWS7_9VIRU</name>
<proteinExistence type="predicted"/>
<reference evidence="1 2" key="1">
    <citation type="journal article" date="2013" name="Proc. Natl. Acad. Sci. U.S.A.">
        <title>Genome of Phaeocystis globosa virus PgV-16T highlights the common ancestry of the largest known DNA viruses infecting eukaryotes.</title>
        <authorList>
            <person name="Santini S."/>
            <person name="Jeudy S."/>
            <person name="Bartoli J."/>
            <person name="Poirot O."/>
            <person name="Lescot M."/>
            <person name="Abergel C."/>
            <person name="Barbe V."/>
            <person name="Wommack K.E."/>
            <person name="Noordeloos A.A."/>
            <person name="Brussaard C.P."/>
            <person name="Claverie J.M."/>
        </authorList>
    </citation>
    <scope>NUCLEOTIDE SEQUENCE [LARGE SCALE GENOMIC DNA]</scope>
    <source>
        <strain evidence="1 2">16T</strain>
    </source>
</reference>
<evidence type="ECO:0000313" key="2">
    <source>
        <dbReference type="Proteomes" id="UP000204225"/>
    </source>
</evidence>
<protein>
    <submittedName>
        <fullName evidence="1">Uncharacterized protein</fullName>
    </submittedName>
</protein>
<gene>
    <name evidence="1" type="ORF">PGCG_00105</name>
</gene>
<dbReference type="EMBL" id="KC662249">
    <property type="protein sequence ID" value="AGM15417.1"/>
    <property type="molecule type" value="Genomic_DNA"/>
</dbReference>
<organism evidence="1 2">
    <name type="scientific">Phaeocystis globosa virus PgV-16T</name>
    <dbReference type="NCBI Taxonomy" id="3071227"/>
    <lineage>
        <taxon>Viruses</taxon>
        <taxon>Varidnaviria</taxon>
        <taxon>Bamfordvirae</taxon>
        <taxon>Nucleocytoviricota</taxon>
        <taxon>Megaviricetes</taxon>
        <taxon>Imitervirales</taxon>
        <taxon>Mesomimiviridae</taxon>
        <taxon>Tethysvirus</taxon>
        <taxon>Tethysvirus hollandense</taxon>
    </lineage>
</organism>